<evidence type="ECO:0000313" key="1">
    <source>
        <dbReference type="EMBL" id="KPQ42988.1"/>
    </source>
</evidence>
<proteinExistence type="predicted"/>
<evidence type="ECO:0000313" key="2">
    <source>
        <dbReference type="Proteomes" id="UP000050360"/>
    </source>
</evidence>
<dbReference type="Proteomes" id="UP000050360">
    <property type="component" value="Unassembled WGS sequence"/>
</dbReference>
<protein>
    <submittedName>
        <fullName evidence="1">Uncharacterized protein</fullName>
    </submittedName>
</protein>
<accession>A0A0P8AFC2</accession>
<name>A0A0P8AFC2_9EURY</name>
<dbReference type="AlphaFoldDB" id="A0A0P8AFC2"/>
<reference evidence="1 2" key="1">
    <citation type="submission" date="2015-09" db="EMBL/GenBank/DDBJ databases">
        <title>A metagenomics-based metabolic model of nitrate-dependent anaerobic oxidation of methane by Methanoperedens-like archaea.</title>
        <authorList>
            <person name="Arshad A."/>
            <person name="Speth D.R."/>
            <person name="De Graaf R.M."/>
            <person name="Op Den Camp H.J."/>
            <person name="Jetten M.S."/>
            <person name="Welte C.U."/>
        </authorList>
    </citation>
    <scope>NUCLEOTIDE SEQUENCE [LARGE SCALE GENOMIC DNA]</scope>
</reference>
<dbReference type="EMBL" id="LKCM01000189">
    <property type="protein sequence ID" value="KPQ42988.1"/>
    <property type="molecule type" value="Genomic_DNA"/>
</dbReference>
<sequence length="89" mass="10081">MENGYNASGLMIAPKVFTIIHGMKLGKPVAPPNIMGRSFVRSCDSAEGRGYDKKRTPVRNRLDRGLKLPQPEKVLTYQRYFIVRMKGNL</sequence>
<gene>
    <name evidence="1" type="ORF">MPEBLZ_02454</name>
</gene>
<organism evidence="1 2">
    <name type="scientific">Candidatus Methanoperedens nitratireducens</name>
    <dbReference type="NCBI Taxonomy" id="1392998"/>
    <lineage>
        <taxon>Archaea</taxon>
        <taxon>Methanobacteriati</taxon>
        <taxon>Methanobacteriota</taxon>
        <taxon>Stenosarchaea group</taxon>
        <taxon>Methanomicrobia</taxon>
        <taxon>Methanosarcinales</taxon>
        <taxon>ANME-2 cluster</taxon>
        <taxon>Candidatus Methanoperedentaceae</taxon>
        <taxon>Candidatus Methanoperedens</taxon>
    </lineage>
</organism>
<comment type="caution">
    <text evidence="1">The sequence shown here is derived from an EMBL/GenBank/DDBJ whole genome shotgun (WGS) entry which is preliminary data.</text>
</comment>